<dbReference type="PANTHER" id="PTHR15117:SF9">
    <property type="entry name" value="ATAXIN-7-LIKE PROTEIN 1"/>
    <property type="match status" value="1"/>
</dbReference>
<evidence type="ECO:0008006" key="3">
    <source>
        <dbReference type="Google" id="ProtNLM"/>
    </source>
</evidence>
<protein>
    <recommendedName>
        <fullName evidence="3">Ataxin-7-like protein 1</fullName>
    </recommendedName>
</protein>
<dbReference type="Ensembl" id="ENSOKIT00005004260.1">
    <property type="protein sequence ID" value="ENSOKIP00005004070.1"/>
    <property type="gene ID" value="ENSOKIG00005001837.1"/>
</dbReference>
<keyword evidence="2" id="KW-1185">Reference proteome</keyword>
<sequence length="107" mass="12212">MATLIRQLPNPDTFLCKPWSTFINAAKLHYSDKMHVFGQFPNQEDFCLVVCHVCNQVVKPQGILTHYGKNPNPYTLPTTQTHYSKNPNTLALRTTLTLTLPLQYQPP</sequence>
<dbReference type="Proteomes" id="UP000694557">
    <property type="component" value="Unassembled WGS sequence"/>
</dbReference>
<organism evidence="1 2">
    <name type="scientific">Oncorhynchus kisutch</name>
    <name type="common">Coho salmon</name>
    <name type="synonym">Salmo kisutch</name>
    <dbReference type="NCBI Taxonomy" id="8019"/>
    <lineage>
        <taxon>Eukaryota</taxon>
        <taxon>Metazoa</taxon>
        <taxon>Chordata</taxon>
        <taxon>Craniata</taxon>
        <taxon>Vertebrata</taxon>
        <taxon>Euteleostomi</taxon>
        <taxon>Actinopterygii</taxon>
        <taxon>Neopterygii</taxon>
        <taxon>Teleostei</taxon>
        <taxon>Protacanthopterygii</taxon>
        <taxon>Salmoniformes</taxon>
        <taxon>Salmonidae</taxon>
        <taxon>Salmoninae</taxon>
        <taxon>Oncorhynchus</taxon>
    </lineage>
</organism>
<reference evidence="1" key="1">
    <citation type="submission" date="2025-08" db="UniProtKB">
        <authorList>
            <consortium name="Ensembl"/>
        </authorList>
    </citation>
    <scope>IDENTIFICATION</scope>
</reference>
<dbReference type="AlphaFoldDB" id="A0A8C7CTV4"/>
<evidence type="ECO:0000313" key="1">
    <source>
        <dbReference type="Ensembl" id="ENSOKIP00005004070.1"/>
    </source>
</evidence>
<accession>A0A8C7CTV4</accession>
<dbReference type="GeneTree" id="ENSGT00940000177490"/>
<reference evidence="1" key="2">
    <citation type="submission" date="2025-09" db="UniProtKB">
        <authorList>
            <consortium name="Ensembl"/>
        </authorList>
    </citation>
    <scope>IDENTIFICATION</scope>
</reference>
<dbReference type="PANTHER" id="PTHR15117">
    <property type="entry name" value="ATAXIN 7 RELATED"/>
    <property type="match status" value="1"/>
</dbReference>
<evidence type="ECO:0000313" key="2">
    <source>
        <dbReference type="Proteomes" id="UP000694557"/>
    </source>
</evidence>
<dbReference type="InterPro" id="IPR052237">
    <property type="entry name" value="Ataxin-7-like_regulator"/>
</dbReference>
<name>A0A8C7CTV4_ONCKI</name>
<proteinExistence type="predicted"/>